<feature type="non-terminal residue" evidence="7">
    <location>
        <position position="1"/>
    </location>
</feature>
<dbReference type="OrthoDB" id="8920197at2759"/>
<gene>
    <name evidence="7" type="ORF">DAT39_003797</name>
</gene>
<evidence type="ECO:0000256" key="5">
    <source>
        <dbReference type="SAM" id="Phobius"/>
    </source>
</evidence>
<keyword evidence="3 5" id="KW-0472">Membrane</keyword>
<dbReference type="EMBL" id="QNUK01000032">
    <property type="protein sequence ID" value="KAF5906490.1"/>
    <property type="molecule type" value="Genomic_DNA"/>
</dbReference>
<dbReference type="AlphaFoldDB" id="A0A8J4U5C7"/>
<keyword evidence="5" id="KW-1133">Transmembrane helix</keyword>
<dbReference type="Pfam" id="PF07686">
    <property type="entry name" value="V-set"/>
    <property type="match status" value="1"/>
</dbReference>
<comment type="caution">
    <text evidence="7">The sequence shown here is derived from an EMBL/GenBank/DDBJ whole genome shotgun (WGS) entry which is preliminary data.</text>
</comment>
<dbReference type="InterPro" id="IPR050671">
    <property type="entry name" value="CD300_family_receptors"/>
</dbReference>
<keyword evidence="8" id="KW-1185">Reference proteome</keyword>
<evidence type="ECO:0000313" key="8">
    <source>
        <dbReference type="Proteomes" id="UP000727407"/>
    </source>
</evidence>
<evidence type="ECO:0000313" key="7">
    <source>
        <dbReference type="EMBL" id="KAF5906490.1"/>
    </source>
</evidence>
<dbReference type="Proteomes" id="UP000727407">
    <property type="component" value="Unassembled WGS sequence"/>
</dbReference>
<dbReference type="PANTHER" id="PTHR11860:SF118">
    <property type="entry name" value="CMRF35-LIKE MOLECULE 3-RELATED"/>
    <property type="match status" value="1"/>
</dbReference>
<dbReference type="InterPro" id="IPR003599">
    <property type="entry name" value="Ig_sub"/>
</dbReference>
<dbReference type="Gene3D" id="2.60.40.10">
    <property type="entry name" value="Immunoglobulins"/>
    <property type="match status" value="1"/>
</dbReference>
<proteinExistence type="predicted"/>
<feature type="non-terminal residue" evidence="7">
    <location>
        <position position="184"/>
    </location>
</feature>
<evidence type="ECO:0000256" key="1">
    <source>
        <dbReference type="ARBA" id="ARBA00004370"/>
    </source>
</evidence>
<dbReference type="SUPFAM" id="SSF48726">
    <property type="entry name" value="Immunoglobulin"/>
    <property type="match status" value="1"/>
</dbReference>
<evidence type="ECO:0000256" key="4">
    <source>
        <dbReference type="SAM" id="MobiDB-lite"/>
    </source>
</evidence>
<feature type="compositionally biased region" description="Polar residues" evidence="4">
    <location>
        <begin position="118"/>
        <end position="141"/>
    </location>
</feature>
<dbReference type="PANTHER" id="PTHR11860">
    <property type="entry name" value="POLYMERIC-IMMUNOGLOBULIN RECEPTOR"/>
    <property type="match status" value="1"/>
</dbReference>
<name>A0A8J4U5C7_CLAMG</name>
<dbReference type="InterPro" id="IPR013783">
    <property type="entry name" value="Ig-like_fold"/>
</dbReference>
<accession>A0A8J4U5C7</accession>
<feature type="region of interest" description="Disordered" evidence="4">
    <location>
        <begin position="118"/>
        <end position="146"/>
    </location>
</feature>
<dbReference type="CDD" id="cd05716">
    <property type="entry name" value="IgV_pIgR_like"/>
    <property type="match status" value="1"/>
</dbReference>
<protein>
    <submittedName>
        <fullName evidence="7">CMRF35-like molecule 4 isoform X3</fullName>
    </submittedName>
</protein>
<dbReference type="GO" id="GO:0005886">
    <property type="term" value="C:plasma membrane"/>
    <property type="evidence" value="ECO:0007669"/>
    <property type="project" value="TreeGrafter"/>
</dbReference>
<dbReference type="InterPro" id="IPR013106">
    <property type="entry name" value="Ig_V-set"/>
</dbReference>
<evidence type="ECO:0000256" key="3">
    <source>
        <dbReference type="ARBA" id="ARBA00023136"/>
    </source>
</evidence>
<keyword evidence="2 5" id="KW-0812">Transmembrane</keyword>
<dbReference type="GO" id="GO:0004888">
    <property type="term" value="F:transmembrane signaling receptor activity"/>
    <property type="evidence" value="ECO:0007669"/>
    <property type="project" value="TreeGrafter"/>
</dbReference>
<sequence>GTDAVTKVTGYRGRSVQIKCNYTSGYEQYIKYLCRGKCPYVGYSDIPVQSGSAIKDTRFSLYDYTTSKVFTVTITDLRPHDAGTYWCGIERAGCDIYTEILLLVKMDNPVISTVSQYTHTTNPTSKPTLSSSVHAEGTQPTRDIPSKPGHIMIGVGAVLFALAVIIGIYCKRKRQGTETMTHSQ</sequence>
<reference evidence="7" key="1">
    <citation type="submission" date="2020-07" db="EMBL/GenBank/DDBJ databases">
        <title>Clarias magur genome sequencing, assembly and annotation.</title>
        <authorList>
            <person name="Kushwaha B."/>
            <person name="Kumar R."/>
            <person name="Das P."/>
            <person name="Joshi C.G."/>
            <person name="Kumar D."/>
            <person name="Nagpure N.S."/>
            <person name="Pandey M."/>
            <person name="Agarwal S."/>
            <person name="Srivastava S."/>
            <person name="Singh M."/>
            <person name="Sahoo L."/>
            <person name="Jayasankar P."/>
            <person name="Meher P.K."/>
            <person name="Koringa P.G."/>
            <person name="Iquebal M.A."/>
            <person name="Das S.P."/>
            <person name="Bit A."/>
            <person name="Patnaik S."/>
            <person name="Patel N."/>
            <person name="Shah T.M."/>
            <person name="Hinsu A."/>
            <person name="Jena J.K."/>
        </authorList>
    </citation>
    <scope>NUCLEOTIDE SEQUENCE</scope>
    <source>
        <strain evidence="7">CIFAMagur01</strain>
        <tissue evidence="7">Testis</tissue>
    </source>
</reference>
<evidence type="ECO:0000256" key="2">
    <source>
        <dbReference type="ARBA" id="ARBA00022692"/>
    </source>
</evidence>
<feature type="domain" description="Immunoglobulin" evidence="6">
    <location>
        <begin position="5"/>
        <end position="105"/>
    </location>
</feature>
<dbReference type="InterPro" id="IPR036179">
    <property type="entry name" value="Ig-like_dom_sf"/>
</dbReference>
<organism evidence="7 8">
    <name type="scientific">Clarias magur</name>
    <name type="common">Asian catfish</name>
    <name type="synonym">Macropteronotus magur</name>
    <dbReference type="NCBI Taxonomy" id="1594786"/>
    <lineage>
        <taxon>Eukaryota</taxon>
        <taxon>Metazoa</taxon>
        <taxon>Chordata</taxon>
        <taxon>Craniata</taxon>
        <taxon>Vertebrata</taxon>
        <taxon>Euteleostomi</taxon>
        <taxon>Actinopterygii</taxon>
        <taxon>Neopterygii</taxon>
        <taxon>Teleostei</taxon>
        <taxon>Ostariophysi</taxon>
        <taxon>Siluriformes</taxon>
        <taxon>Clariidae</taxon>
        <taxon>Clarias</taxon>
    </lineage>
</organism>
<feature type="transmembrane region" description="Helical" evidence="5">
    <location>
        <begin position="151"/>
        <end position="170"/>
    </location>
</feature>
<comment type="subcellular location">
    <subcellularLocation>
        <location evidence="1">Membrane</location>
    </subcellularLocation>
</comment>
<dbReference type="SMART" id="SM00409">
    <property type="entry name" value="IG"/>
    <property type="match status" value="1"/>
</dbReference>
<evidence type="ECO:0000259" key="6">
    <source>
        <dbReference type="SMART" id="SM00409"/>
    </source>
</evidence>